<feature type="domain" description="DAGKc" evidence="12">
    <location>
        <begin position="1"/>
        <end position="133"/>
    </location>
</feature>
<feature type="binding site" evidence="11">
    <location>
        <begin position="65"/>
        <end position="71"/>
    </location>
    <ligand>
        <name>ATP</name>
        <dbReference type="ChEBI" id="CHEBI:30616"/>
    </ligand>
</feature>
<keyword evidence="2 11" id="KW-0808">Transferase</keyword>
<evidence type="ECO:0000256" key="5">
    <source>
        <dbReference type="ARBA" id="ARBA00022777"/>
    </source>
</evidence>
<evidence type="ECO:0000256" key="9">
    <source>
        <dbReference type="ARBA" id="ARBA00023209"/>
    </source>
</evidence>
<evidence type="ECO:0000256" key="3">
    <source>
        <dbReference type="ARBA" id="ARBA00022723"/>
    </source>
</evidence>
<dbReference type="Pfam" id="PF19279">
    <property type="entry name" value="YegS_C"/>
    <property type="match status" value="1"/>
</dbReference>
<evidence type="ECO:0000256" key="10">
    <source>
        <dbReference type="ARBA" id="ARBA00023264"/>
    </source>
</evidence>
<accession>A0ABM6JM39</accession>
<dbReference type="HAMAP" id="MF_01377">
    <property type="entry name" value="YegS"/>
    <property type="match status" value="1"/>
</dbReference>
<dbReference type="InterPro" id="IPR045540">
    <property type="entry name" value="YegS/DAGK_C"/>
</dbReference>
<dbReference type="SMART" id="SM00046">
    <property type="entry name" value="DAGKc"/>
    <property type="match status" value="1"/>
</dbReference>
<keyword evidence="5 11" id="KW-0418">Kinase</keyword>
<evidence type="ECO:0000256" key="6">
    <source>
        <dbReference type="ARBA" id="ARBA00022840"/>
    </source>
</evidence>
<keyword evidence="3 11" id="KW-0479">Metal-binding</keyword>
<dbReference type="InterPro" id="IPR017438">
    <property type="entry name" value="ATP-NAD_kinase_N"/>
</dbReference>
<feature type="binding site" evidence="11">
    <location>
        <position position="39"/>
    </location>
    <ligand>
        <name>ATP</name>
        <dbReference type="ChEBI" id="CHEBI:30616"/>
    </ligand>
</feature>
<dbReference type="GO" id="GO:0016301">
    <property type="term" value="F:kinase activity"/>
    <property type="evidence" value="ECO:0007669"/>
    <property type="project" value="UniProtKB-KW"/>
</dbReference>
<dbReference type="RefSeq" id="WP_080915781.1">
    <property type="nucleotide sequence ID" value="NZ_CP020472.1"/>
</dbReference>
<dbReference type="PANTHER" id="PTHR12358:SF106">
    <property type="entry name" value="LIPID KINASE YEGS"/>
    <property type="match status" value="1"/>
</dbReference>
<comment type="cofactor">
    <cofactor evidence="11">
        <name>Mg(2+)</name>
        <dbReference type="ChEBI" id="CHEBI:18420"/>
    </cofactor>
    <cofactor evidence="11">
        <name>Ca(2+)</name>
        <dbReference type="ChEBI" id="CHEBI:29108"/>
    </cofactor>
    <text evidence="11">Binds 1 Mg(2+) ion per subunit. Ca(2+) may be able to substitute.</text>
</comment>
<comment type="similarity">
    <text evidence="11">Belongs to the diacylglycerol/lipid kinase family. YegS lipid kinase subfamily.</text>
</comment>
<keyword evidence="14" id="KW-1185">Reference proteome</keyword>
<keyword evidence="10 11" id="KW-1208">Phospholipid metabolism</keyword>
<evidence type="ECO:0000256" key="7">
    <source>
        <dbReference type="ARBA" id="ARBA00022842"/>
    </source>
</evidence>
<feature type="binding site" evidence="11">
    <location>
        <position position="219"/>
    </location>
    <ligand>
        <name>Mg(2+)</name>
        <dbReference type="ChEBI" id="CHEBI:18420"/>
    </ligand>
</feature>
<feature type="binding site" evidence="11">
    <location>
        <position position="95"/>
    </location>
    <ligand>
        <name>ATP</name>
        <dbReference type="ChEBI" id="CHEBI:30616"/>
    </ligand>
</feature>
<evidence type="ECO:0000256" key="8">
    <source>
        <dbReference type="ARBA" id="ARBA00023098"/>
    </source>
</evidence>
<sequence length="300" mass="32257">MTAKYFSLILNGKKAGIPEIRTAVYALRESGIKLDVKVTWEGPDMERLIKESIESGVDRVIIGGGDGSLNEAVTALMHLKDNVSLPEVAVLPLGTANDFATACNIPPSITDALTFAIHNKAIDIDLIAANDRHFINIAAAGFGAQVTAETPVELKDFLGGGAYTLTGLAKAIGFKPYEGSITTDEGKFTGNIVVGAMCNGRQAGGGQILAPNAKINDGLMDVTLLKGFTPLELPQVLEEIQSETAKGEFCFHFQTQWLEIDFPLSLPLNLDGEPYRSEKVRFEVKPNAIRFVLPENSPLI</sequence>
<dbReference type="InterPro" id="IPR005218">
    <property type="entry name" value="Diacylglycerol/lipid_kinase"/>
</dbReference>
<dbReference type="Gene3D" id="2.60.200.40">
    <property type="match status" value="1"/>
</dbReference>
<evidence type="ECO:0000313" key="13">
    <source>
        <dbReference type="EMBL" id="ARD22448.1"/>
    </source>
</evidence>
<dbReference type="PANTHER" id="PTHR12358">
    <property type="entry name" value="SPHINGOSINE KINASE"/>
    <property type="match status" value="1"/>
</dbReference>
<evidence type="ECO:0000313" key="14">
    <source>
        <dbReference type="Proteomes" id="UP000191820"/>
    </source>
</evidence>
<evidence type="ECO:0000256" key="11">
    <source>
        <dbReference type="HAMAP-Rule" id="MF_01377"/>
    </source>
</evidence>
<organism evidence="13 14">
    <name type="scientific">Shewanella japonica</name>
    <dbReference type="NCBI Taxonomy" id="93973"/>
    <lineage>
        <taxon>Bacteria</taxon>
        <taxon>Pseudomonadati</taxon>
        <taxon>Pseudomonadota</taxon>
        <taxon>Gammaproteobacteria</taxon>
        <taxon>Alteromonadales</taxon>
        <taxon>Shewanellaceae</taxon>
        <taxon>Shewanella</taxon>
    </lineage>
</organism>
<dbReference type="EC" id="2.7.1.-" evidence="11"/>
<protein>
    <recommendedName>
        <fullName evidence="11">Probable lipid kinase YegS-like</fullName>
        <ecNumber evidence="11">2.7.1.-</ecNumber>
    </recommendedName>
</protein>
<keyword evidence="7 11" id="KW-0460">Magnesium</keyword>
<dbReference type="PROSITE" id="PS50146">
    <property type="entry name" value="DAGK"/>
    <property type="match status" value="1"/>
</dbReference>
<dbReference type="Pfam" id="PF00781">
    <property type="entry name" value="DAGK_cat"/>
    <property type="match status" value="1"/>
</dbReference>
<feature type="active site" description="Proton acceptor" evidence="11">
    <location>
        <position position="273"/>
    </location>
</feature>
<keyword evidence="8 11" id="KW-0443">Lipid metabolism</keyword>
<evidence type="ECO:0000256" key="1">
    <source>
        <dbReference type="ARBA" id="ARBA00022516"/>
    </source>
</evidence>
<gene>
    <name evidence="13" type="ORF">SJ2017_2150</name>
</gene>
<dbReference type="NCBIfam" id="NF009602">
    <property type="entry name" value="PRK13054.1"/>
    <property type="match status" value="1"/>
</dbReference>
<keyword evidence="1 11" id="KW-0444">Lipid biosynthesis</keyword>
<keyword evidence="4 11" id="KW-0547">Nucleotide-binding</keyword>
<feature type="binding site" evidence="11">
    <location>
        <position position="217"/>
    </location>
    <ligand>
        <name>Mg(2+)</name>
        <dbReference type="ChEBI" id="CHEBI:18420"/>
    </ligand>
</feature>
<keyword evidence="9 11" id="KW-0594">Phospholipid biosynthesis</keyword>
<dbReference type="InterPro" id="IPR022433">
    <property type="entry name" value="Lip_kinase_YegS"/>
</dbReference>
<evidence type="ECO:0000259" key="12">
    <source>
        <dbReference type="PROSITE" id="PS50146"/>
    </source>
</evidence>
<keyword evidence="11" id="KW-0963">Cytoplasm</keyword>
<keyword evidence="6 11" id="KW-0067">ATP-binding</keyword>
<dbReference type="EMBL" id="CP020472">
    <property type="protein sequence ID" value="ARD22448.1"/>
    <property type="molecule type" value="Genomic_DNA"/>
</dbReference>
<dbReference type="InterPro" id="IPR050187">
    <property type="entry name" value="Lipid_Phosphate_FormReg"/>
</dbReference>
<dbReference type="InterPro" id="IPR001206">
    <property type="entry name" value="Diacylglycerol_kinase_cat_dom"/>
</dbReference>
<dbReference type="InterPro" id="IPR016064">
    <property type="entry name" value="NAD/diacylglycerol_kinase_sf"/>
</dbReference>
<dbReference type="NCBIfam" id="TIGR00147">
    <property type="entry name" value="YegS/Rv2252/BmrU family lipid kinase"/>
    <property type="match status" value="1"/>
</dbReference>
<evidence type="ECO:0000256" key="2">
    <source>
        <dbReference type="ARBA" id="ARBA00022679"/>
    </source>
</evidence>
<comment type="subcellular location">
    <subcellularLocation>
        <location evidence="11">Cytoplasm</location>
    </subcellularLocation>
</comment>
<proteinExistence type="inferred from homology"/>
<feature type="binding site" evidence="11">
    <location>
        <position position="214"/>
    </location>
    <ligand>
        <name>Mg(2+)</name>
        <dbReference type="ChEBI" id="CHEBI:18420"/>
    </ligand>
</feature>
<reference evidence="13 14" key="1">
    <citation type="submission" date="2017-03" db="EMBL/GenBank/DDBJ databases">
        <title>Genome sequencing of Shewanella japonica KCTC 22435.</title>
        <authorList>
            <person name="Kim K.M."/>
        </authorList>
    </citation>
    <scope>NUCLEOTIDE SEQUENCE [LARGE SCALE GENOMIC DNA]</scope>
    <source>
        <strain evidence="13 14">KCTC 22435</strain>
    </source>
</reference>
<name>A0ABM6JM39_9GAMM</name>
<dbReference type="SUPFAM" id="SSF111331">
    <property type="entry name" value="NAD kinase/diacylglycerol kinase-like"/>
    <property type="match status" value="1"/>
</dbReference>
<comment type="function">
    <text evidence="11">Probably phosphorylates lipids; the in vivo substrate is unknown.</text>
</comment>
<dbReference type="Proteomes" id="UP000191820">
    <property type="component" value="Chromosome"/>
</dbReference>
<evidence type="ECO:0000256" key="4">
    <source>
        <dbReference type="ARBA" id="ARBA00022741"/>
    </source>
</evidence>
<dbReference type="Gene3D" id="3.40.50.10330">
    <property type="entry name" value="Probable inorganic polyphosphate/atp-NAD kinase, domain 1"/>
    <property type="match status" value="1"/>
</dbReference>